<dbReference type="RefSeq" id="WP_188377299.1">
    <property type="nucleotide sequence ID" value="NZ_BMEL01000002.1"/>
</dbReference>
<accession>A0A917EXI1</accession>
<name>A0A917EXI1_HALAA</name>
<evidence type="ECO:0000256" key="1">
    <source>
        <dbReference type="SAM" id="SignalP"/>
    </source>
</evidence>
<sequence length="239" mass="27646">MNSFNIYLSILSVVLLTACSFMIADANDAQDSSSNKQEPYSVTSKKEMKDIEEYQYSIEFPQTPNDQIDQSIIDYVNQLKDTFKKESYEAKVNRNNHQKHSLAVGYDVLFEDEQVFVVKFTEVMEMGENVSRESQTVLNFDKSNGKRLDLNHIFTEDAQYLETLTKLANEKVKGSFEESTAEDNFRNLALKGNRIEVHLTPQEQEKVGAESDRIFISKTDLEDMMRPRYAEIRSSWVDE</sequence>
<proteinExistence type="predicted"/>
<gene>
    <name evidence="2" type="ORF">GCM10010954_19550</name>
</gene>
<dbReference type="Proteomes" id="UP000660110">
    <property type="component" value="Unassembled WGS sequence"/>
</dbReference>
<keyword evidence="3" id="KW-1185">Reference proteome</keyword>
<feature type="chain" id="PRO_5038092067" description="Deacetylase PdaC domain-containing protein" evidence="1">
    <location>
        <begin position="27"/>
        <end position="239"/>
    </location>
</feature>
<dbReference type="EMBL" id="BMEL01000002">
    <property type="protein sequence ID" value="GGF20895.1"/>
    <property type="molecule type" value="Genomic_DNA"/>
</dbReference>
<evidence type="ECO:0008006" key="4">
    <source>
        <dbReference type="Google" id="ProtNLM"/>
    </source>
</evidence>
<evidence type="ECO:0000313" key="2">
    <source>
        <dbReference type="EMBL" id="GGF20895.1"/>
    </source>
</evidence>
<protein>
    <recommendedName>
        <fullName evidence="4">Deacetylase PdaC domain-containing protein</fullName>
    </recommendedName>
</protein>
<dbReference type="Gene3D" id="3.30.565.40">
    <property type="entry name" value="Fervidobacterium nodosum Rt17-B1 like"/>
    <property type="match status" value="1"/>
</dbReference>
<comment type="caution">
    <text evidence="2">The sequence shown here is derived from an EMBL/GenBank/DDBJ whole genome shotgun (WGS) entry which is preliminary data.</text>
</comment>
<reference evidence="2" key="1">
    <citation type="journal article" date="2014" name="Int. J. Syst. Evol. Microbiol.">
        <title>Complete genome sequence of Corynebacterium casei LMG S-19264T (=DSM 44701T), isolated from a smear-ripened cheese.</title>
        <authorList>
            <consortium name="US DOE Joint Genome Institute (JGI-PGF)"/>
            <person name="Walter F."/>
            <person name="Albersmeier A."/>
            <person name="Kalinowski J."/>
            <person name="Ruckert C."/>
        </authorList>
    </citation>
    <scope>NUCLEOTIDE SEQUENCE</scope>
    <source>
        <strain evidence="2">CGMCC 1.12153</strain>
    </source>
</reference>
<feature type="signal peptide" evidence="1">
    <location>
        <begin position="1"/>
        <end position="26"/>
    </location>
</feature>
<reference evidence="2" key="2">
    <citation type="submission" date="2020-09" db="EMBL/GenBank/DDBJ databases">
        <authorList>
            <person name="Sun Q."/>
            <person name="Zhou Y."/>
        </authorList>
    </citation>
    <scope>NUCLEOTIDE SEQUENCE</scope>
    <source>
        <strain evidence="2">CGMCC 1.12153</strain>
    </source>
</reference>
<organism evidence="2 3">
    <name type="scientific">Halobacillus andaensis</name>
    <dbReference type="NCBI Taxonomy" id="1176239"/>
    <lineage>
        <taxon>Bacteria</taxon>
        <taxon>Bacillati</taxon>
        <taxon>Bacillota</taxon>
        <taxon>Bacilli</taxon>
        <taxon>Bacillales</taxon>
        <taxon>Bacillaceae</taxon>
        <taxon>Halobacillus</taxon>
    </lineage>
</organism>
<evidence type="ECO:0000313" key="3">
    <source>
        <dbReference type="Proteomes" id="UP000660110"/>
    </source>
</evidence>
<keyword evidence="1" id="KW-0732">Signal</keyword>
<dbReference type="AlphaFoldDB" id="A0A917EXI1"/>